<dbReference type="InParanoid" id="A0A1Y2MC90"/>
<dbReference type="PANTHER" id="PTHR15910">
    <property type="entry name" value="ARCHAEMETZINCIN"/>
    <property type="match status" value="1"/>
</dbReference>
<dbReference type="Gene3D" id="3.40.390.10">
    <property type="entry name" value="Collagenase (Catalytic Domain)"/>
    <property type="match status" value="1"/>
</dbReference>
<dbReference type="EMBL" id="KZ107838">
    <property type="protein sequence ID" value="OSS53409.1"/>
    <property type="molecule type" value="Genomic_DNA"/>
</dbReference>
<dbReference type="InterPro" id="IPR024079">
    <property type="entry name" value="MetalloPept_cat_dom_sf"/>
</dbReference>
<reference evidence="7 8" key="1">
    <citation type="journal article" date="2017" name="Genome Announc.">
        <title>Genome sequence of the saprophytic ascomycete Epicoccum nigrum ICMP 19927 strain isolated from New Zealand.</title>
        <authorList>
            <person name="Fokin M."/>
            <person name="Fleetwood D."/>
            <person name="Weir B.S."/>
            <person name="Villas-Boas S.G."/>
        </authorList>
    </citation>
    <scope>NUCLEOTIDE SEQUENCE [LARGE SCALE GENOMIC DNA]</scope>
    <source>
        <strain evidence="7 8">ICMP 19927</strain>
    </source>
</reference>
<keyword evidence="8" id="KW-1185">Reference proteome</keyword>
<proteinExistence type="predicted"/>
<evidence type="ECO:0000256" key="4">
    <source>
        <dbReference type="ARBA" id="ARBA00022801"/>
    </source>
</evidence>
<dbReference type="OMA" id="CFGIDHC"/>
<protein>
    <submittedName>
        <fullName evidence="7">Uncharacterized protein</fullName>
    </submittedName>
</protein>
<dbReference type="GO" id="GO:0008237">
    <property type="term" value="F:metallopeptidase activity"/>
    <property type="evidence" value="ECO:0007669"/>
    <property type="project" value="UniProtKB-KW"/>
</dbReference>
<keyword evidence="4" id="KW-0378">Hydrolase</keyword>
<evidence type="ECO:0000256" key="6">
    <source>
        <dbReference type="ARBA" id="ARBA00023049"/>
    </source>
</evidence>
<accession>A0A1Y2MC90</accession>
<name>A0A1Y2MC90_EPING</name>
<evidence type="ECO:0000313" key="8">
    <source>
        <dbReference type="Proteomes" id="UP000193240"/>
    </source>
</evidence>
<keyword evidence="3" id="KW-0479">Metal-binding</keyword>
<dbReference type="GO" id="GO:0006508">
    <property type="term" value="P:proteolysis"/>
    <property type="evidence" value="ECO:0007669"/>
    <property type="project" value="UniProtKB-KW"/>
</dbReference>
<dbReference type="AlphaFoldDB" id="A0A1Y2MC90"/>
<dbReference type="CDD" id="cd11375">
    <property type="entry name" value="Peptidase_M54"/>
    <property type="match status" value="1"/>
</dbReference>
<dbReference type="InterPro" id="IPR012962">
    <property type="entry name" value="Pept_M54_archaemetzincn"/>
</dbReference>
<keyword evidence="6" id="KW-0482">Metalloprotease</keyword>
<dbReference type="PANTHER" id="PTHR15910:SF1">
    <property type="entry name" value="ARCHAEMETZINCIN-2"/>
    <property type="match status" value="1"/>
</dbReference>
<evidence type="ECO:0000313" key="7">
    <source>
        <dbReference type="EMBL" id="OSS53409.1"/>
    </source>
</evidence>
<dbReference type="SUPFAM" id="SSF55486">
    <property type="entry name" value="Metalloproteases ('zincins'), catalytic domain"/>
    <property type="match status" value="2"/>
</dbReference>
<evidence type="ECO:0000256" key="2">
    <source>
        <dbReference type="ARBA" id="ARBA00022670"/>
    </source>
</evidence>
<keyword evidence="2" id="KW-0645">Protease</keyword>
<sequence>MACKHRYLQLDPSPFAELAGFEQLDTRKRAAAETPAGKIPESVQRRSNTLFPGPLVLPHDDLNYDPDCSPQSCRSWSVEKSRNKMTNRERDTIYIGRIPQISKEVDFMRQWTIPNTEQSSTSEMPSPDADFFVDYIKAFYHGMNVQILPQQLTWTSWDKSTRPKRRVSLPKYVGLANADQATTRIRVRGVSDNIFDAQLNLDDIIDTAISILPRNAYALLLLVDHDIYESEEDDFCCGRAYGGSRVAVVQTARYNPSLDMREGIDRSHMWPMSHCKTFVDELCLVEDVTIKPPTKGQKDGSKEGAIRAAIDAANGYAESDDEKMAVQALWFARLARTVSHELGHCFGIAHCVYYACNMQGTAGMKEDVRQPPYLCPVCEAKVCNAIIKELRGGGEEDKISWISGRCAALRSFCHELDSKGLQSAMWVGLDAWLSVRAQ</sequence>
<dbReference type="Proteomes" id="UP000193240">
    <property type="component" value="Unassembled WGS sequence"/>
</dbReference>
<organism evidence="7 8">
    <name type="scientific">Epicoccum nigrum</name>
    <name type="common">Soil fungus</name>
    <name type="synonym">Epicoccum purpurascens</name>
    <dbReference type="NCBI Taxonomy" id="105696"/>
    <lineage>
        <taxon>Eukaryota</taxon>
        <taxon>Fungi</taxon>
        <taxon>Dikarya</taxon>
        <taxon>Ascomycota</taxon>
        <taxon>Pezizomycotina</taxon>
        <taxon>Dothideomycetes</taxon>
        <taxon>Pleosporomycetidae</taxon>
        <taxon>Pleosporales</taxon>
        <taxon>Pleosporineae</taxon>
        <taxon>Didymellaceae</taxon>
        <taxon>Epicoccum</taxon>
    </lineage>
</organism>
<evidence type="ECO:0000256" key="3">
    <source>
        <dbReference type="ARBA" id="ARBA00022723"/>
    </source>
</evidence>
<evidence type="ECO:0000256" key="5">
    <source>
        <dbReference type="ARBA" id="ARBA00022833"/>
    </source>
</evidence>
<evidence type="ECO:0000256" key="1">
    <source>
        <dbReference type="ARBA" id="ARBA00001947"/>
    </source>
</evidence>
<dbReference type="Pfam" id="PF07998">
    <property type="entry name" value="Peptidase_M54"/>
    <property type="match status" value="1"/>
</dbReference>
<comment type="cofactor">
    <cofactor evidence="1">
        <name>Zn(2+)</name>
        <dbReference type="ChEBI" id="CHEBI:29105"/>
    </cofactor>
</comment>
<keyword evidence="5" id="KW-0862">Zinc</keyword>
<gene>
    <name evidence="7" type="ORF">B5807_00837</name>
</gene>
<dbReference type="GO" id="GO:0046872">
    <property type="term" value="F:metal ion binding"/>
    <property type="evidence" value="ECO:0007669"/>
    <property type="project" value="UniProtKB-KW"/>
</dbReference>